<sequence>MSDVHLRESTDTSPRRKPAPNATTIPVPFIYNASDDGTDENLLVLLHGLGDTHTPFGTLGRTLHLPQTATLALRAPDQILFMDEPAFQWYPSFDPLGDLLTRPNPTPALVLLDALFAHLTRECAWPPARVHLFGFAQGGSVAAEFALRWWKAELEHQRLGEEQGVARPLASVVSVYGPLLSYPTLSTLCPTPVLVFHRPPPAETALPAGALAAFKKGFSHVNEVKVSAGDGMPRSRGEWEPIMRFWSEQLGKRQIQGLYEVMTGTAP</sequence>
<feature type="compositionally biased region" description="Basic and acidic residues" evidence="1">
    <location>
        <begin position="1"/>
        <end position="14"/>
    </location>
</feature>
<dbReference type="AlphaFoldDB" id="A0A401GMH9"/>
<keyword evidence="3" id="KW-0378">Hydrolase</keyword>
<name>A0A401GMH9_9APHY</name>
<evidence type="ECO:0000313" key="4">
    <source>
        <dbReference type="Proteomes" id="UP000287166"/>
    </source>
</evidence>
<feature type="domain" description="Phospholipase/carboxylesterase/thioesterase" evidence="2">
    <location>
        <begin position="36"/>
        <end position="147"/>
    </location>
</feature>
<reference evidence="3 4" key="1">
    <citation type="journal article" date="2018" name="Sci. Rep.">
        <title>Genome sequence of the cauliflower mushroom Sparassis crispa (Hanabiratake) and its association with beneficial usage.</title>
        <authorList>
            <person name="Kiyama R."/>
            <person name="Furutani Y."/>
            <person name="Kawaguchi K."/>
            <person name="Nakanishi T."/>
        </authorList>
    </citation>
    <scope>NUCLEOTIDE SEQUENCE [LARGE SCALE GENOMIC DNA]</scope>
</reference>
<evidence type="ECO:0000313" key="3">
    <source>
        <dbReference type="EMBL" id="GBE83451.1"/>
    </source>
</evidence>
<dbReference type="GeneID" id="38780368"/>
<evidence type="ECO:0000256" key="1">
    <source>
        <dbReference type="SAM" id="MobiDB-lite"/>
    </source>
</evidence>
<dbReference type="Gene3D" id="3.40.50.1820">
    <property type="entry name" value="alpha/beta hydrolase"/>
    <property type="match status" value="1"/>
</dbReference>
<dbReference type="InterPro" id="IPR029058">
    <property type="entry name" value="AB_hydrolase_fold"/>
</dbReference>
<dbReference type="SUPFAM" id="SSF53474">
    <property type="entry name" value="alpha/beta-Hydrolases"/>
    <property type="match status" value="1"/>
</dbReference>
<evidence type="ECO:0000259" key="2">
    <source>
        <dbReference type="Pfam" id="PF02230"/>
    </source>
</evidence>
<dbReference type="Proteomes" id="UP000287166">
    <property type="component" value="Unassembled WGS sequence"/>
</dbReference>
<proteinExistence type="predicted"/>
<dbReference type="InterPro" id="IPR003140">
    <property type="entry name" value="PLipase/COase/thioEstase"/>
</dbReference>
<gene>
    <name evidence="3" type="ORF">SCP_0505000</name>
</gene>
<dbReference type="GO" id="GO:0016787">
    <property type="term" value="F:hydrolase activity"/>
    <property type="evidence" value="ECO:0007669"/>
    <property type="project" value="UniProtKB-KW"/>
</dbReference>
<organism evidence="3 4">
    <name type="scientific">Sparassis crispa</name>
    <dbReference type="NCBI Taxonomy" id="139825"/>
    <lineage>
        <taxon>Eukaryota</taxon>
        <taxon>Fungi</taxon>
        <taxon>Dikarya</taxon>
        <taxon>Basidiomycota</taxon>
        <taxon>Agaricomycotina</taxon>
        <taxon>Agaricomycetes</taxon>
        <taxon>Polyporales</taxon>
        <taxon>Sparassidaceae</taxon>
        <taxon>Sparassis</taxon>
    </lineage>
</organism>
<protein>
    <submittedName>
        <fullName evidence="3">Uncharacterized hydrolase</fullName>
    </submittedName>
</protein>
<keyword evidence="4" id="KW-1185">Reference proteome</keyword>
<accession>A0A401GMH9</accession>
<feature type="region of interest" description="Disordered" evidence="1">
    <location>
        <begin position="1"/>
        <end position="21"/>
    </location>
</feature>
<dbReference type="InParanoid" id="A0A401GMH9"/>
<dbReference type="OrthoDB" id="437457at2759"/>
<comment type="caution">
    <text evidence="3">The sequence shown here is derived from an EMBL/GenBank/DDBJ whole genome shotgun (WGS) entry which is preliminary data.</text>
</comment>
<dbReference type="Pfam" id="PF02230">
    <property type="entry name" value="Abhydrolase_2"/>
    <property type="match status" value="1"/>
</dbReference>
<dbReference type="RefSeq" id="XP_027614364.1">
    <property type="nucleotide sequence ID" value="XM_027758563.1"/>
</dbReference>
<dbReference type="EMBL" id="BFAD01000005">
    <property type="protein sequence ID" value="GBE83451.1"/>
    <property type="molecule type" value="Genomic_DNA"/>
</dbReference>
<dbReference type="STRING" id="139825.A0A401GMH9"/>